<dbReference type="Gene3D" id="3.40.50.300">
    <property type="entry name" value="P-loop containing nucleotide triphosphate hydrolases"/>
    <property type="match status" value="1"/>
</dbReference>
<feature type="domain" description="Tr-type G" evidence="4">
    <location>
        <begin position="123"/>
        <end position="326"/>
    </location>
</feature>
<dbReference type="GeneID" id="14921095"/>
<dbReference type="SUPFAM" id="SSF81383">
    <property type="entry name" value="F-box domain"/>
    <property type="match status" value="1"/>
</dbReference>
<sequence>MEETPATTPAAHLQPSPRAGGEGECYFDWLADELVLHILSFLPHHPCPSHTALLLPAVCRRWAWVVRDRSLGPANLALADLLDGAEALRELPGLAGYDTVPSVKKGYAIDKATSVGLPLRWSVNALVCGPRGTGKSTLAGLLLYFYGAATQLELDRTKQELEVLYEGLQQPKLPKGNPYAGRDSTCGKQNLYSALCDRTREERVSGRSVHGHTRQVAVWPRCTLTLMDTPGSYELPKPFMSAAFGAQCGVVVVDATTILNDQHKLPEGAELLPVYKFFDVSPLKRVTDQLAVLRTNNVKRLIFLINKMDRVKYSQDVFEKVCAELLVLVGTTAKNYWPQNNLVFIPSSYRDLTTLFGPKAKGSASPILDEDLDFVLPPSSPYYTLKQKKDPKGNHPTHSTTFWPKDD</sequence>
<protein>
    <recommendedName>
        <fullName evidence="4">Tr-type G domain-containing protein</fullName>
    </recommendedName>
</protein>
<dbReference type="Proteomes" id="UP000011083">
    <property type="component" value="Unassembled WGS sequence"/>
</dbReference>
<dbReference type="AlphaFoldDB" id="L8H674"/>
<name>L8H674_ACACF</name>
<dbReference type="STRING" id="1257118.L8H674"/>
<keyword evidence="1" id="KW-0547">Nucleotide-binding</keyword>
<dbReference type="InterPro" id="IPR050100">
    <property type="entry name" value="TRAFAC_GTPase_members"/>
</dbReference>
<organism evidence="5 6">
    <name type="scientific">Acanthamoeba castellanii (strain ATCC 30010 / Neff)</name>
    <dbReference type="NCBI Taxonomy" id="1257118"/>
    <lineage>
        <taxon>Eukaryota</taxon>
        <taxon>Amoebozoa</taxon>
        <taxon>Discosea</taxon>
        <taxon>Longamoebia</taxon>
        <taxon>Centramoebida</taxon>
        <taxon>Acanthamoebidae</taxon>
        <taxon>Acanthamoeba</taxon>
    </lineage>
</organism>
<dbReference type="VEuPathDB" id="AmoebaDB:ACA1_117210"/>
<dbReference type="InterPro" id="IPR027417">
    <property type="entry name" value="P-loop_NTPase"/>
</dbReference>
<reference evidence="5 6" key="1">
    <citation type="journal article" date="2013" name="Genome Biol.">
        <title>Genome of Acanthamoeba castellanii highlights extensive lateral gene transfer and early evolution of tyrosine kinase signaling.</title>
        <authorList>
            <person name="Clarke M."/>
            <person name="Lohan A.J."/>
            <person name="Liu B."/>
            <person name="Lagkouvardos I."/>
            <person name="Roy S."/>
            <person name="Zafar N."/>
            <person name="Bertelli C."/>
            <person name="Schilde C."/>
            <person name="Kianianmomeni A."/>
            <person name="Burglin T.R."/>
            <person name="Frech C."/>
            <person name="Turcotte B."/>
            <person name="Kopec K.O."/>
            <person name="Synnott J.M."/>
            <person name="Choo C."/>
            <person name="Paponov I."/>
            <person name="Finkler A."/>
            <person name="Soon Heng Tan C."/>
            <person name="Hutchins A.P."/>
            <person name="Weinmeier T."/>
            <person name="Rattei T."/>
            <person name="Chu J.S."/>
            <person name="Gimenez G."/>
            <person name="Irimia M."/>
            <person name="Rigden D.J."/>
            <person name="Fitzpatrick D.A."/>
            <person name="Lorenzo-Morales J."/>
            <person name="Bateman A."/>
            <person name="Chiu C.H."/>
            <person name="Tang P."/>
            <person name="Hegemann P."/>
            <person name="Fromm H."/>
            <person name="Raoult D."/>
            <person name="Greub G."/>
            <person name="Miranda-Saavedra D."/>
            <person name="Chen N."/>
            <person name="Nash P."/>
            <person name="Ginger M.L."/>
            <person name="Horn M."/>
            <person name="Schaap P."/>
            <person name="Caler L."/>
            <person name="Loftus B."/>
        </authorList>
    </citation>
    <scope>NUCLEOTIDE SEQUENCE [LARGE SCALE GENOMIC DNA]</scope>
    <source>
        <strain evidence="5 6">Neff</strain>
    </source>
</reference>
<dbReference type="GO" id="GO:0003924">
    <property type="term" value="F:GTPase activity"/>
    <property type="evidence" value="ECO:0007669"/>
    <property type="project" value="InterPro"/>
</dbReference>
<dbReference type="EMBL" id="KB007926">
    <property type="protein sequence ID" value="ELR20248.1"/>
    <property type="molecule type" value="Genomic_DNA"/>
</dbReference>
<dbReference type="KEGG" id="acan:ACA1_117210"/>
<evidence type="ECO:0000256" key="1">
    <source>
        <dbReference type="ARBA" id="ARBA00022741"/>
    </source>
</evidence>
<keyword evidence="6" id="KW-1185">Reference proteome</keyword>
<dbReference type="InterPro" id="IPR036047">
    <property type="entry name" value="F-box-like_dom_sf"/>
</dbReference>
<proteinExistence type="predicted"/>
<dbReference type="RefSeq" id="XP_004342358.1">
    <property type="nucleotide sequence ID" value="XM_004342309.1"/>
</dbReference>
<dbReference type="InterPro" id="IPR000795">
    <property type="entry name" value="T_Tr_GTP-bd_dom"/>
</dbReference>
<evidence type="ECO:0000256" key="2">
    <source>
        <dbReference type="ARBA" id="ARBA00023134"/>
    </source>
</evidence>
<dbReference type="GO" id="GO:0005525">
    <property type="term" value="F:GTP binding"/>
    <property type="evidence" value="ECO:0007669"/>
    <property type="project" value="UniProtKB-KW"/>
</dbReference>
<evidence type="ECO:0000256" key="3">
    <source>
        <dbReference type="SAM" id="MobiDB-lite"/>
    </source>
</evidence>
<dbReference type="Gene3D" id="1.20.1280.50">
    <property type="match status" value="1"/>
</dbReference>
<keyword evidence="2" id="KW-0342">GTP-binding</keyword>
<evidence type="ECO:0000259" key="4">
    <source>
        <dbReference type="Pfam" id="PF00009"/>
    </source>
</evidence>
<gene>
    <name evidence="5" type="ORF">ACA1_117210</name>
</gene>
<feature type="compositionally biased region" description="Polar residues" evidence="3">
    <location>
        <begin position="396"/>
        <end position="407"/>
    </location>
</feature>
<dbReference type="Pfam" id="PF00009">
    <property type="entry name" value="GTP_EFTU"/>
    <property type="match status" value="1"/>
</dbReference>
<accession>L8H674</accession>
<dbReference type="PANTHER" id="PTHR23115">
    <property type="entry name" value="TRANSLATION FACTOR"/>
    <property type="match status" value="1"/>
</dbReference>
<feature type="region of interest" description="Disordered" evidence="3">
    <location>
        <begin position="384"/>
        <end position="407"/>
    </location>
</feature>
<evidence type="ECO:0000313" key="5">
    <source>
        <dbReference type="EMBL" id="ELR20248.1"/>
    </source>
</evidence>
<dbReference type="SUPFAM" id="SSF52540">
    <property type="entry name" value="P-loop containing nucleoside triphosphate hydrolases"/>
    <property type="match status" value="1"/>
</dbReference>
<evidence type="ECO:0000313" key="6">
    <source>
        <dbReference type="Proteomes" id="UP000011083"/>
    </source>
</evidence>